<evidence type="ECO:0000313" key="1">
    <source>
        <dbReference type="EMBL" id="JAH57576.1"/>
    </source>
</evidence>
<dbReference type="EMBL" id="GBXM01051001">
    <property type="protein sequence ID" value="JAH57576.1"/>
    <property type="molecule type" value="Transcribed_RNA"/>
</dbReference>
<accession>A0A0E9TVH9</accession>
<protein>
    <submittedName>
        <fullName evidence="1">Uncharacterized protein</fullName>
    </submittedName>
</protein>
<name>A0A0E9TVH9_ANGAN</name>
<reference evidence="1" key="1">
    <citation type="submission" date="2014-11" db="EMBL/GenBank/DDBJ databases">
        <authorList>
            <person name="Amaro Gonzalez C."/>
        </authorList>
    </citation>
    <scope>NUCLEOTIDE SEQUENCE</scope>
</reference>
<sequence>MNIIWLYMQCIQTLAVPSILKYCNTFSILLMHIRSQRNVNRLQ</sequence>
<proteinExistence type="predicted"/>
<dbReference type="AlphaFoldDB" id="A0A0E9TVH9"/>
<reference evidence="1" key="2">
    <citation type="journal article" date="2015" name="Fish Shellfish Immunol.">
        <title>Early steps in the European eel (Anguilla anguilla)-Vibrio vulnificus interaction in the gills: Role of the RtxA13 toxin.</title>
        <authorList>
            <person name="Callol A."/>
            <person name="Pajuelo D."/>
            <person name="Ebbesson L."/>
            <person name="Teles M."/>
            <person name="MacKenzie S."/>
            <person name="Amaro C."/>
        </authorList>
    </citation>
    <scope>NUCLEOTIDE SEQUENCE</scope>
</reference>
<organism evidence="1">
    <name type="scientific">Anguilla anguilla</name>
    <name type="common">European freshwater eel</name>
    <name type="synonym">Muraena anguilla</name>
    <dbReference type="NCBI Taxonomy" id="7936"/>
    <lineage>
        <taxon>Eukaryota</taxon>
        <taxon>Metazoa</taxon>
        <taxon>Chordata</taxon>
        <taxon>Craniata</taxon>
        <taxon>Vertebrata</taxon>
        <taxon>Euteleostomi</taxon>
        <taxon>Actinopterygii</taxon>
        <taxon>Neopterygii</taxon>
        <taxon>Teleostei</taxon>
        <taxon>Anguilliformes</taxon>
        <taxon>Anguillidae</taxon>
        <taxon>Anguilla</taxon>
    </lineage>
</organism>